<dbReference type="EMBL" id="RBWV01000011">
    <property type="protein sequence ID" value="RKS75276.1"/>
    <property type="molecule type" value="Genomic_DNA"/>
</dbReference>
<evidence type="ECO:0000313" key="3">
    <source>
        <dbReference type="Proteomes" id="UP000281955"/>
    </source>
</evidence>
<evidence type="ECO:0000256" key="1">
    <source>
        <dbReference type="SAM" id="Phobius"/>
    </source>
</evidence>
<feature type="transmembrane region" description="Helical" evidence="1">
    <location>
        <begin position="12"/>
        <end position="29"/>
    </location>
</feature>
<keyword evidence="1" id="KW-0472">Membrane</keyword>
<keyword evidence="1" id="KW-1133">Transmembrane helix</keyword>
<keyword evidence="1" id="KW-0812">Transmembrane</keyword>
<sequence length="165" mass="16858">MSSQHVRPTSARTVVLSAVAAGVAVWSLLRVLDARSIDVLTQAWLGIPWSLPVGLALVGVGLLVSARAWRQRLSGASGARPVELLAAARAVAVAKASAVVGAVLAGAYAGYAVFLLPSSDSDLRTSRLIGSAATALASALVVGAGLLLERVLRLPEDDDDPSQRG</sequence>
<name>A0A420XPW2_9ACTN</name>
<proteinExistence type="predicted"/>
<feature type="transmembrane region" description="Helical" evidence="1">
    <location>
        <begin position="128"/>
        <end position="148"/>
    </location>
</feature>
<comment type="caution">
    <text evidence="2">The sequence shown here is derived from an EMBL/GenBank/DDBJ whole genome shotgun (WGS) entry which is preliminary data.</text>
</comment>
<gene>
    <name evidence="2" type="ORF">CLV35_1735</name>
</gene>
<dbReference type="Proteomes" id="UP000281955">
    <property type="component" value="Unassembled WGS sequence"/>
</dbReference>
<feature type="transmembrane region" description="Helical" evidence="1">
    <location>
        <begin position="49"/>
        <end position="69"/>
    </location>
</feature>
<dbReference type="InterPro" id="IPR021517">
    <property type="entry name" value="DUF3180"/>
</dbReference>
<keyword evidence="3" id="KW-1185">Reference proteome</keyword>
<protein>
    <submittedName>
        <fullName evidence="2">Uncharacterized protein DUF3180</fullName>
    </submittedName>
</protein>
<feature type="transmembrane region" description="Helical" evidence="1">
    <location>
        <begin position="90"/>
        <end position="116"/>
    </location>
</feature>
<dbReference type="AlphaFoldDB" id="A0A420XPW2"/>
<evidence type="ECO:0000313" key="2">
    <source>
        <dbReference type="EMBL" id="RKS75276.1"/>
    </source>
</evidence>
<dbReference type="InParanoid" id="A0A420XPW2"/>
<dbReference type="RefSeq" id="WP_121193080.1">
    <property type="nucleotide sequence ID" value="NZ_RBWV01000011.1"/>
</dbReference>
<accession>A0A420XPW2</accession>
<reference evidence="2 3" key="1">
    <citation type="submission" date="2018-10" db="EMBL/GenBank/DDBJ databases">
        <title>Genomic Encyclopedia of Archaeal and Bacterial Type Strains, Phase II (KMG-II): from individual species to whole genera.</title>
        <authorList>
            <person name="Goeker M."/>
        </authorList>
    </citation>
    <scope>NUCLEOTIDE SEQUENCE [LARGE SCALE GENOMIC DNA]</scope>
    <source>
        <strain evidence="2 3">RP-AC37</strain>
    </source>
</reference>
<organism evidence="2 3">
    <name type="scientific">Motilibacter peucedani</name>
    <dbReference type="NCBI Taxonomy" id="598650"/>
    <lineage>
        <taxon>Bacteria</taxon>
        <taxon>Bacillati</taxon>
        <taxon>Actinomycetota</taxon>
        <taxon>Actinomycetes</taxon>
        <taxon>Motilibacterales</taxon>
        <taxon>Motilibacteraceae</taxon>
        <taxon>Motilibacter</taxon>
    </lineage>
</organism>
<dbReference type="Pfam" id="PF11377">
    <property type="entry name" value="DUF3180"/>
    <property type="match status" value="1"/>
</dbReference>